<dbReference type="InterPro" id="IPR036465">
    <property type="entry name" value="vWFA_dom_sf"/>
</dbReference>
<feature type="region of interest" description="Disordered" evidence="1">
    <location>
        <begin position="1099"/>
        <end position="1150"/>
    </location>
</feature>
<dbReference type="Pfam" id="PF07728">
    <property type="entry name" value="AAA_5"/>
    <property type="match status" value="3"/>
</dbReference>
<dbReference type="Proteomes" id="UP001189429">
    <property type="component" value="Unassembled WGS sequence"/>
</dbReference>
<dbReference type="PANTHER" id="PTHR21610:SF9">
    <property type="entry name" value="VON WILLEBRAND FACTOR A DOMAIN-CONTAINING PROTEIN 8"/>
    <property type="match status" value="1"/>
</dbReference>
<feature type="compositionally biased region" description="Low complexity" evidence="1">
    <location>
        <begin position="197"/>
        <end position="214"/>
    </location>
</feature>
<accession>A0ABN9TFP2</accession>
<protein>
    <recommendedName>
        <fullName evidence="2">VWFA domain-containing protein</fullName>
    </recommendedName>
</protein>
<keyword evidence="4" id="KW-1185">Reference proteome</keyword>
<dbReference type="InterPro" id="IPR027417">
    <property type="entry name" value="P-loop_NTPase"/>
</dbReference>
<dbReference type="Gene3D" id="1.10.720.30">
    <property type="entry name" value="SAP domain"/>
    <property type="match status" value="1"/>
</dbReference>
<dbReference type="InterPro" id="IPR036361">
    <property type="entry name" value="SAP_dom_sf"/>
</dbReference>
<feature type="compositionally biased region" description="Gly residues" evidence="1">
    <location>
        <begin position="1138"/>
        <end position="1150"/>
    </location>
</feature>
<name>A0ABN9TFP2_9DINO</name>
<sequence length="1477" mass="161228">MQKASMRQDSVEEEHTHRRRLFGREAEHVSITRDTNESDLKQRREIRDGRVEYADQPPVRAALHGRVLVLEGIEKAERNVLPLLNNLLENREMQLEDRRFSAFVVPPLCGADMLAALVARSRPPFEVPPADAERLCAAADALQARAGRQAEECATASGAPPLAVPEGGVFSAARLLALFPALGAGTALRRVCPRLGAGASRSAPPRAPPASATCEEVHEEEELALAAAGLAPDGLEAASEARGAEYQLASVVRRGGEGGEPGGELLLAFEHGSDRVEVAAAAGRLAPAGGSAPAPPRDASARIPEQALGAEGEDGERTTVVAKLSVKELKAWLAARGVKHHDCFEKSDLVRRAEEQVPIAARGAESKARGVLAAALPGGLTLTPSQARVACALFQDHAAGMDFCVVGDKGVGKSVVVKAFAEVLGYRQHVVFCYRDMISRDLLQRRGTNAQGSTVWYDSPLVEAALTGGLAVLDGAQRLARGTLAATLGPLLCDRDAAMPDGSRLVAPSRWQRLLAARSLPADCCCFEEAGVRFRRVHPCFRCAAIAEPSGVGDAAWPDDEVACLFHFHACEPLPAEEQLHLAAHGDTDPRVFRGLFRYTEQMSKAAVDDPSLEPLRPSLRVLLRVSRHLRQRPGDVAGALDRAFSACLRFLPLSKQEAVHRLLVESMQAAGAPAAGWQLRRRAAAAADEAETRGRRERLRQLENVAIQARMFGGGTEVDRARERADRERAREAERRLEDMRRRASAVAWADAPPAPGEGSRQRAASAHPRPGEAALPEAVDGMARVGDASAPLRSPRQPELHVAVLRDMLLDWSLGHHLLLVGNQGVGKNKLTDRLLSLLRCEREYVQLHRDTTVQSLTLSPTLEAGVVTWRDAPLVRAAREGRCLVVDEADKAPVEVVCVLKALCEDGELALQAATSVPVAEGFRMIVLANRPGYPFIQGRSGELRYRCLLPSPCVGNDFYRVCGDVFSCHVVDNPDIESEVALLRSVGPDVPRGQIVQLSLLFAELRDLVEVGQLAYPYSTRELVKVVEHLQRFPEDPLEQVLASVFAFDMDDVQKRQPLLEVLRRHQIAVDGAGEALLEGYAHGDLSFKLEENRDRSKDVTNPHNADGHAPPDIHPDGPKHGEWDGQEHIGGNRFAGGSGGTGTAGLGGRWGPYRLDVGQKLVMVPEELKQGIDEQTKRKAQQMADEAYKKRLEELKMSEGEAELYAALRQNVATQIQEMKVCLEGHEAREHERQWLRNQTHGELDDSRLVDGITGSANVYTRRGEPDTGAFGASQKSPKRITFVMDISGSMYTFNRIDRRLQRLQEVATFIFESFAGLEAKYAYRMVGHSGTGPEAERLVDWGRPPRTERERLAIARRMEAHAQFCHPGDHTLEATAAAVREIGRLPADERLVFVVSDADLQRYGIDVRRWGEILQKDPSVQAYVILISNNVDEAERIKATLAPGRAHICAETASLAVTFKQIFQDGMLRGS</sequence>
<feature type="compositionally biased region" description="Basic and acidic residues" evidence="1">
    <location>
        <begin position="1099"/>
        <end position="1132"/>
    </location>
</feature>
<feature type="region of interest" description="Disordered" evidence="1">
    <location>
        <begin position="1"/>
        <end position="43"/>
    </location>
</feature>
<dbReference type="Gene3D" id="3.40.50.300">
    <property type="entry name" value="P-loop containing nucleotide triphosphate hydrolases"/>
    <property type="match status" value="2"/>
</dbReference>
<feature type="domain" description="VWFA" evidence="2">
    <location>
        <begin position="1283"/>
        <end position="1473"/>
    </location>
</feature>
<gene>
    <name evidence="3" type="ORF">PCOR1329_LOCUS38700</name>
</gene>
<evidence type="ECO:0000313" key="3">
    <source>
        <dbReference type="EMBL" id="CAK0844639.1"/>
    </source>
</evidence>
<dbReference type="SMART" id="SM00327">
    <property type="entry name" value="VWA"/>
    <property type="match status" value="1"/>
</dbReference>
<evidence type="ECO:0000259" key="2">
    <source>
        <dbReference type="SMART" id="SM00327"/>
    </source>
</evidence>
<comment type="caution">
    <text evidence="3">The sequence shown here is derived from an EMBL/GenBank/DDBJ whole genome shotgun (WGS) entry which is preliminary data.</text>
</comment>
<dbReference type="InterPro" id="IPR039891">
    <property type="entry name" value="VWA8"/>
</dbReference>
<dbReference type="InterPro" id="IPR011704">
    <property type="entry name" value="ATPase_dyneun-rel_AAA"/>
</dbReference>
<evidence type="ECO:0000313" key="4">
    <source>
        <dbReference type="Proteomes" id="UP001189429"/>
    </source>
</evidence>
<dbReference type="Gene3D" id="3.40.50.410">
    <property type="entry name" value="von Willebrand factor, type A domain"/>
    <property type="match status" value="1"/>
</dbReference>
<organism evidence="3 4">
    <name type="scientific">Prorocentrum cordatum</name>
    <dbReference type="NCBI Taxonomy" id="2364126"/>
    <lineage>
        <taxon>Eukaryota</taxon>
        <taxon>Sar</taxon>
        <taxon>Alveolata</taxon>
        <taxon>Dinophyceae</taxon>
        <taxon>Prorocentrales</taxon>
        <taxon>Prorocentraceae</taxon>
        <taxon>Prorocentrum</taxon>
    </lineage>
</organism>
<dbReference type="EMBL" id="CAUYUJ010014682">
    <property type="protein sequence ID" value="CAK0844639.1"/>
    <property type="molecule type" value="Genomic_DNA"/>
</dbReference>
<dbReference type="InterPro" id="IPR002035">
    <property type="entry name" value="VWF_A"/>
</dbReference>
<dbReference type="SUPFAM" id="SSF53300">
    <property type="entry name" value="vWA-like"/>
    <property type="match status" value="1"/>
</dbReference>
<dbReference type="SUPFAM" id="SSF52540">
    <property type="entry name" value="P-loop containing nucleoside triphosphate hydrolases"/>
    <property type="match status" value="2"/>
</dbReference>
<dbReference type="PANTHER" id="PTHR21610">
    <property type="entry name" value="VON WILLEBRAND FACTOR A DOMAIN-CONTAINING PROTEIN 8"/>
    <property type="match status" value="1"/>
</dbReference>
<proteinExistence type="predicted"/>
<feature type="region of interest" description="Disordered" evidence="1">
    <location>
        <begin position="718"/>
        <end position="775"/>
    </location>
</feature>
<feature type="compositionally biased region" description="Basic and acidic residues" evidence="1">
    <location>
        <begin position="718"/>
        <end position="743"/>
    </location>
</feature>
<feature type="region of interest" description="Disordered" evidence="1">
    <location>
        <begin position="197"/>
        <end position="219"/>
    </location>
</feature>
<reference evidence="3" key="1">
    <citation type="submission" date="2023-10" db="EMBL/GenBank/DDBJ databases">
        <authorList>
            <person name="Chen Y."/>
            <person name="Shah S."/>
            <person name="Dougan E. K."/>
            <person name="Thang M."/>
            <person name="Chan C."/>
        </authorList>
    </citation>
    <scope>NUCLEOTIDE SEQUENCE [LARGE SCALE GENOMIC DNA]</scope>
</reference>
<evidence type="ECO:0000256" key="1">
    <source>
        <dbReference type="SAM" id="MobiDB-lite"/>
    </source>
</evidence>
<feature type="compositionally biased region" description="Basic and acidic residues" evidence="1">
    <location>
        <begin position="9"/>
        <end position="43"/>
    </location>
</feature>
<dbReference type="SUPFAM" id="SSF68906">
    <property type="entry name" value="SAP domain"/>
    <property type="match status" value="1"/>
</dbReference>